<dbReference type="Proteomes" id="UP001186974">
    <property type="component" value="Unassembled WGS sequence"/>
</dbReference>
<feature type="non-terminal residue" evidence="1">
    <location>
        <position position="1"/>
    </location>
</feature>
<keyword evidence="2" id="KW-1185">Reference proteome</keyword>
<organism evidence="1 2">
    <name type="scientific">Coniosporium uncinatum</name>
    <dbReference type="NCBI Taxonomy" id="93489"/>
    <lineage>
        <taxon>Eukaryota</taxon>
        <taxon>Fungi</taxon>
        <taxon>Dikarya</taxon>
        <taxon>Ascomycota</taxon>
        <taxon>Pezizomycotina</taxon>
        <taxon>Dothideomycetes</taxon>
        <taxon>Dothideomycetes incertae sedis</taxon>
        <taxon>Coniosporium</taxon>
    </lineage>
</organism>
<sequence>GAGVDLARLENFLFQAPKDEIYRIKAILYASDIPISSTGDRAMTLEEHGQTVAPTRYILNWAFMRWTYTAAPSQGSSDEPIVRMTVMAAPSELTKWKKRVEAGEFVALEGEAADADLRVEKIS</sequence>
<protein>
    <submittedName>
        <fullName evidence="1">Uncharacterized protein</fullName>
    </submittedName>
</protein>
<evidence type="ECO:0000313" key="2">
    <source>
        <dbReference type="Proteomes" id="UP001186974"/>
    </source>
</evidence>
<evidence type="ECO:0000313" key="1">
    <source>
        <dbReference type="EMBL" id="KAK3044169.1"/>
    </source>
</evidence>
<name>A0ACC3CT08_9PEZI</name>
<dbReference type="EMBL" id="JAWDJW010012330">
    <property type="protein sequence ID" value="KAK3044169.1"/>
    <property type="molecule type" value="Genomic_DNA"/>
</dbReference>
<reference evidence="1" key="1">
    <citation type="submission" date="2024-09" db="EMBL/GenBank/DDBJ databases">
        <title>Black Yeasts Isolated from many extreme environments.</title>
        <authorList>
            <person name="Coleine C."/>
            <person name="Stajich J.E."/>
            <person name="Selbmann L."/>
        </authorList>
    </citation>
    <scope>NUCLEOTIDE SEQUENCE</scope>
    <source>
        <strain evidence="1">CCFEE 5737</strain>
    </source>
</reference>
<comment type="caution">
    <text evidence="1">The sequence shown here is derived from an EMBL/GenBank/DDBJ whole genome shotgun (WGS) entry which is preliminary data.</text>
</comment>
<gene>
    <name evidence="1" type="ORF">LTS18_001988</name>
</gene>
<accession>A0ACC3CT08</accession>
<proteinExistence type="predicted"/>